<evidence type="ECO:0000256" key="8">
    <source>
        <dbReference type="SAM" id="Phobius"/>
    </source>
</evidence>
<dbReference type="GO" id="GO:0005886">
    <property type="term" value="C:plasma membrane"/>
    <property type="evidence" value="ECO:0007669"/>
    <property type="project" value="UniProtKB-SubCell"/>
</dbReference>
<evidence type="ECO:0000256" key="2">
    <source>
        <dbReference type="ARBA" id="ARBA00022475"/>
    </source>
</evidence>
<feature type="transmembrane region" description="Helical" evidence="8">
    <location>
        <begin position="512"/>
        <end position="530"/>
    </location>
</feature>
<evidence type="ECO:0000256" key="7">
    <source>
        <dbReference type="ARBA" id="ARBA00023180"/>
    </source>
</evidence>
<keyword evidence="5 8" id="KW-0472">Membrane</keyword>
<keyword evidence="10" id="KW-1185">Reference proteome</keyword>
<keyword evidence="2" id="KW-1003">Cell membrane</keyword>
<comment type="caution">
    <text evidence="9">The sequence shown here is derived from an EMBL/GenBank/DDBJ whole genome shotgun (WGS) entry which is preliminary data.</text>
</comment>
<proteinExistence type="predicted"/>
<name>A0A9J6C402_POLVA</name>
<evidence type="ECO:0000313" key="10">
    <source>
        <dbReference type="Proteomes" id="UP001107558"/>
    </source>
</evidence>
<keyword evidence="7" id="KW-0325">Glycoprotein</keyword>
<dbReference type="Gene3D" id="1.10.287.70">
    <property type="match status" value="1"/>
</dbReference>
<feature type="transmembrane region" description="Helical" evidence="8">
    <location>
        <begin position="290"/>
        <end position="311"/>
    </location>
</feature>
<dbReference type="PANTHER" id="PTHR42643:SF30">
    <property type="entry name" value="IONOTROPIC RECEPTOR 40A-RELATED"/>
    <property type="match status" value="1"/>
</dbReference>
<accession>A0A9J6C402</accession>
<protein>
    <recommendedName>
        <fullName evidence="11">Ionotropic receptor</fullName>
    </recommendedName>
</protein>
<keyword evidence="3 8" id="KW-0812">Transmembrane</keyword>
<evidence type="ECO:0000256" key="4">
    <source>
        <dbReference type="ARBA" id="ARBA00022989"/>
    </source>
</evidence>
<evidence type="ECO:0008006" key="11">
    <source>
        <dbReference type="Google" id="ProtNLM"/>
    </source>
</evidence>
<gene>
    <name evidence="9" type="ORF">PVAND_006372</name>
</gene>
<organism evidence="9 10">
    <name type="scientific">Polypedilum vanderplanki</name>
    <name type="common">Sleeping chironomid midge</name>
    <dbReference type="NCBI Taxonomy" id="319348"/>
    <lineage>
        <taxon>Eukaryota</taxon>
        <taxon>Metazoa</taxon>
        <taxon>Ecdysozoa</taxon>
        <taxon>Arthropoda</taxon>
        <taxon>Hexapoda</taxon>
        <taxon>Insecta</taxon>
        <taxon>Pterygota</taxon>
        <taxon>Neoptera</taxon>
        <taxon>Endopterygota</taxon>
        <taxon>Diptera</taxon>
        <taxon>Nematocera</taxon>
        <taxon>Chironomoidea</taxon>
        <taxon>Chironomidae</taxon>
        <taxon>Chironominae</taxon>
        <taxon>Polypedilum</taxon>
        <taxon>Polypedilum</taxon>
    </lineage>
</organism>
<dbReference type="PANTHER" id="PTHR42643">
    <property type="entry name" value="IONOTROPIC RECEPTOR 20A-RELATED"/>
    <property type="match status" value="1"/>
</dbReference>
<feature type="transmembrane region" description="Helical" evidence="8">
    <location>
        <begin position="323"/>
        <end position="342"/>
    </location>
</feature>
<keyword evidence="6" id="KW-0675">Receptor</keyword>
<dbReference type="AlphaFoldDB" id="A0A9J6C402"/>
<feature type="transmembrane region" description="Helical" evidence="8">
    <location>
        <begin position="266"/>
        <end position="283"/>
    </location>
</feature>
<keyword evidence="4 8" id="KW-1133">Transmembrane helix</keyword>
<evidence type="ECO:0000256" key="3">
    <source>
        <dbReference type="ARBA" id="ARBA00022692"/>
    </source>
</evidence>
<evidence type="ECO:0000256" key="6">
    <source>
        <dbReference type="ARBA" id="ARBA00023170"/>
    </source>
</evidence>
<evidence type="ECO:0000256" key="1">
    <source>
        <dbReference type="ARBA" id="ARBA00004651"/>
    </source>
</evidence>
<dbReference type="Proteomes" id="UP001107558">
    <property type="component" value="Chromosome 2"/>
</dbReference>
<evidence type="ECO:0000256" key="5">
    <source>
        <dbReference type="ARBA" id="ARBA00023136"/>
    </source>
</evidence>
<dbReference type="EMBL" id="JADBJN010000002">
    <property type="protein sequence ID" value="KAG5676547.1"/>
    <property type="molecule type" value="Genomic_DNA"/>
</dbReference>
<reference evidence="9" key="1">
    <citation type="submission" date="2021-03" db="EMBL/GenBank/DDBJ databases">
        <title>Chromosome level genome of the anhydrobiotic midge Polypedilum vanderplanki.</title>
        <authorList>
            <person name="Yoshida Y."/>
            <person name="Kikawada T."/>
            <person name="Gusev O."/>
        </authorList>
    </citation>
    <scope>NUCLEOTIDE SEQUENCE</scope>
    <source>
        <strain evidence="9">NIAS01</strain>
        <tissue evidence="9">Whole body or cell culture</tissue>
    </source>
</reference>
<sequence>MKITDIKSWNHKLSKSAIIFVKTIENWLTLQMNSSQGPERREPFKLDNSNEENFKFLVYIEEMESLEELNNIPYDLLLPKYFDKSEMKFFEFFITHDRKFVNLSANLLFSEKNCFVFTPKLLNTFDIKSQKWNEILQNFDHFNNYHGCMLSFEVHQTYLWYYTQISGKKFKYNGLLYEILKISSEKLNFTTHYKCYDIFQEKYVHYQQKPKNHFIQEVKIHFGFIHNVTSSMWKAYESLNFYYLVTKNDLYTNYEKLFFPFDDTTWIYLSITFGLTFVIIFILKRCPRWIKIIVFGAGVKSPGYNVISILFGFSQSQVPRENFSRIILFFFIWFCLMFRNCYQSMIFDFMTTDMRKPMPQSVDDLYRMNYKIICLDHEGYIEMNKEIINGRESPQIFNVEWNNFQRIYEDAVNEVSNEKLAFFVSEGIHVKLNFTVKNSLPVLTNEKTSKHKFILFKKNFVLEKNLNFLIDRFLEVGITNHFIDYGTWYLHRPFEIKVEDSKRILSIKDLEYGFVIWIFACFVSIMVFLWEIKGKVYQNNQKVD</sequence>
<dbReference type="InterPro" id="IPR052192">
    <property type="entry name" value="Insect_Ionotropic_Sensory_Rcpt"/>
</dbReference>
<comment type="subcellular location">
    <subcellularLocation>
        <location evidence="1">Cell membrane</location>
        <topology evidence="1">Multi-pass membrane protein</topology>
    </subcellularLocation>
</comment>
<dbReference type="OrthoDB" id="8050636at2759"/>
<evidence type="ECO:0000313" key="9">
    <source>
        <dbReference type="EMBL" id="KAG5676547.1"/>
    </source>
</evidence>